<comment type="subunit">
    <text evidence="4">Homotrimer.</text>
</comment>
<evidence type="ECO:0000256" key="4">
    <source>
        <dbReference type="ARBA" id="ARBA00011233"/>
    </source>
</evidence>
<dbReference type="CDD" id="cd00452">
    <property type="entry name" value="KDPG_aldolase"/>
    <property type="match status" value="1"/>
</dbReference>
<comment type="pathway">
    <text evidence="2">Carbohydrate acid metabolism; 2-dehydro-3-deoxy-D-gluconate degradation; D-glyceraldehyde 3-phosphate and pyruvate from 2-dehydro-3-deoxy-D-gluconate: step 2/2.</text>
</comment>
<dbReference type="OrthoDB" id="9805177at2"/>
<dbReference type="Proteomes" id="UP000297475">
    <property type="component" value="Unassembled WGS sequence"/>
</dbReference>
<dbReference type="SUPFAM" id="SSF51569">
    <property type="entry name" value="Aldolase"/>
    <property type="match status" value="1"/>
</dbReference>
<dbReference type="InterPro" id="IPR031337">
    <property type="entry name" value="KDPG/KHG_AS_1"/>
</dbReference>
<evidence type="ECO:0000256" key="8">
    <source>
        <dbReference type="ARBA" id="ARBA00023277"/>
    </source>
</evidence>
<evidence type="ECO:0000256" key="5">
    <source>
        <dbReference type="ARBA" id="ARBA00013063"/>
    </source>
</evidence>
<gene>
    <name evidence="9" type="ORF">E4656_06855</name>
</gene>
<evidence type="ECO:0000256" key="1">
    <source>
        <dbReference type="ARBA" id="ARBA00000654"/>
    </source>
</evidence>
<keyword evidence="8" id="KW-0119">Carbohydrate metabolism</keyword>
<accession>A0A4Z0WFH2</accession>
<dbReference type="EC" id="4.1.2.14" evidence="5"/>
<evidence type="ECO:0000313" key="10">
    <source>
        <dbReference type="Proteomes" id="UP000297475"/>
    </source>
</evidence>
<dbReference type="PROSITE" id="PS00160">
    <property type="entry name" value="ALDOLASE_KDPG_KHG_2"/>
    <property type="match status" value="1"/>
</dbReference>
<keyword evidence="7" id="KW-0704">Schiff base</keyword>
<dbReference type="Pfam" id="PF01081">
    <property type="entry name" value="Aldolase"/>
    <property type="match status" value="1"/>
</dbReference>
<dbReference type="Gene3D" id="3.20.20.70">
    <property type="entry name" value="Aldolase class I"/>
    <property type="match status" value="1"/>
</dbReference>
<evidence type="ECO:0000256" key="3">
    <source>
        <dbReference type="ARBA" id="ARBA00006906"/>
    </source>
</evidence>
<dbReference type="NCBIfam" id="TIGR01182">
    <property type="entry name" value="eda"/>
    <property type="match status" value="1"/>
</dbReference>
<keyword evidence="10" id="KW-1185">Reference proteome</keyword>
<reference evidence="9 10" key="1">
    <citation type="submission" date="2019-04" db="EMBL/GenBank/DDBJ databases">
        <title>Natronospirillum operosus gen. nov., sp. nov., a haloalkaliphilic satellite isolated from decaying biomass of laboratory culture of cyanobacterium Geitlerinema sp. and proposal of Natronospirillaceae fam. nov. and Saccharospirillaceae fam. nov.</title>
        <authorList>
            <person name="Kevbrin V."/>
            <person name="Boltyanskaya Y."/>
            <person name="Koziaeva V."/>
            <person name="Grouzdev D.S."/>
            <person name="Park M."/>
            <person name="Cho J."/>
        </authorList>
    </citation>
    <scope>NUCLEOTIDE SEQUENCE [LARGE SCALE GENOMIC DNA]</scope>
    <source>
        <strain evidence="9 10">G-116</strain>
    </source>
</reference>
<organism evidence="9 10">
    <name type="scientific">Natronospirillum operosum</name>
    <dbReference type="NCBI Taxonomy" id="2759953"/>
    <lineage>
        <taxon>Bacteria</taxon>
        <taxon>Pseudomonadati</taxon>
        <taxon>Pseudomonadota</taxon>
        <taxon>Gammaproteobacteria</taxon>
        <taxon>Oceanospirillales</taxon>
        <taxon>Natronospirillaceae</taxon>
        <taxon>Natronospirillum</taxon>
    </lineage>
</organism>
<sequence length="209" mass="21530">MTAPMETLLKQARPVIPVLALKSVPAAIEVAKALHKGGISVLEVTLRTDAALDIIRELAQIPELTIGAGTVTNPDQLDQAVRAGARFAVSPGATPNLLTAGRESAIPLLPGVATASELMAALDAGYHYLKFFPAEVAGGVAALKALAGPFPQVRFCPTGGIGRANYQDYLALPSVVCVGGSWLVPADLLAQEDWAGITHLAAEAVALGH</sequence>
<protein>
    <recommendedName>
        <fullName evidence="5">2-dehydro-3-deoxy-phosphogluconate aldolase</fullName>
        <ecNumber evidence="5">4.1.2.14</ecNumber>
    </recommendedName>
</protein>
<dbReference type="NCBIfam" id="NF004325">
    <property type="entry name" value="PRK05718.1"/>
    <property type="match status" value="1"/>
</dbReference>
<evidence type="ECO:0000256" key="2">
    <source>
        <dbReference type="ARBA" id="ARBA00004736"/>
    </source>
</evidence>
<comment type="catalytic activity">
    <reaction evidence="1">
        <text>2-dehydro-3-deoxy-6-phospho-D-gluconate = D-glyceraldehyde 3-phosphate + pyruvate</text>
        <dbReference type="Rhea" id="RHEA:17089"/>
        <dbReference type="ChEBI" id="CHEBI:15361"/>
        <dbReference type="ChEBI" id="CHEBI:57569"/>
        <dbReference type="ChEBI" id="CHEBI:59776"/>
        <dbReference type="EC" id="4.1.2.14"/>
    </reaction>
</comment>
<evidence type="ECO:0000313" key="9">
    <source>
        <dbReference type="EMBL" id="TGG93901.1"/>
    </source>
</evidence>
<dbReference type="PROSITE" id="PS00159">
    <property type="entry name" value="ALDOLASE_KDPG_KHG_1"/>
    <property type="match status" value="1"/>
</dbReference>
<name>A0A4Z0WFH2_9GAMM</name>
<dbReference type="AlphaFoldDB" id="A0A4Z0WFH2"/>
<comment type="caution">
    <text evidence="9">The sequence shown here is derived from an EMBL/GenBank/DDBJ whole genome shotgun (WGS) entry which is preliminary data.</text>
</comment>
<keyword evidence="6" id="KW-0456">Lyase</keyword>
<dbReference type="GO" id="GO:0008675">
    <property type="term" value="F:2-dehydro-3-deoxy-phosphogluconate aldolase activity"/>
    <property type="evidence" value="ECO:0007669"/>
    <property type="project" value="UniProtKB-EC"/>
</dbReference>
<evidence type="ECO:0000256" key="7">
    <source>
        <dbReference type="ARBA" id="ARBA00023270"/>
    </source>
</evidence>
<comment type="similarity">
    <text evidence="3">Belongs to the KHG/KDPG aldolase family.</text>
</comment>
<dbReference type="RefSeq" id="WP_135482444.1">
    <property type="nucleotide sequence ID" value="NZ_SRMF01000002.1"/>
</dbReference>
<dbReference type="EMBL" id="SRMF01000002">
    <property type="protein sequence ID" value="TGG93901.1"/>
    <property type="molecule type" value="Genomic_DNA"/>
</dbReference>
<evidence type="ECO:0000256" key="6">
    <source>
        <dbReference type="ARBA" id="ARBA00023239"/>
    </source>
</evidence>
<dbReference type="InterPro" id="IPR000887">
    <property type="entry name" value="Aldlse_KDPG_KHG"/>
</dbReference>
<dbReference type="PANTHER" id="PTHR30246:SF1">
    <property type="entry name" value="2-DEHYDRO-3-DEOXY-6-PHOSPHOGALACTONATE ALDOLASE-RELATED"/>
    <property type="match status" value="1"/>
</dbReference>
<dbReference type="PANTHER" id="PTHR30246">
    <property type="entry name" value="2-KETO-3-DEOXY-6-PHOSPHOGLUCONATE ALDOLASE"/>
    <property type="match status" value="1"/>
</dbReference>
<dbReference type="InterPro" id="IPR031338">
    <property type="entry name" value="KDPG/KHG_AS_2"/>
</dbReference>
<dbReference type="InterPro" id="IPR013785">
    <property type="entry name" value="Aldolase_TIM"/>
</dbReference>
<proteinExistence type="inferred from homology"/>